<gene>
    <name evidence="1" type="ORF">UFOVP58_42</name>
</gene>
<reference evidence="1" key="1">
    <citation type="submission" date="2020-04" db="EMBL/GenBank/DDBJ databases">
        <authorList>
            <person name="Chiriac C."/>
            <person name="Salcher M."/>
            <person name="Ghai R."/>
            <person name="Kavagutti S V."/>
        </authorList>
    </citation>
    <scope>NUCLEOTIDE SEQUENCE</scope>
</reference>
<sequence length="131" mass="15021">MEMKNKELKMTVLSSWAEMSNKEQLECTVWDAYKDAYGFRPRHLDLKGMSEAGLEALLENLIVEANRAHTRRLAEQAEAANRAELTILNLMECGAKDRSMAVRWLHEAHDTSGDPEYLCFCLGVDYGYFKE</sequence>
<protein>
    <submittedName>
        <fullName evidence="1">Uncharacterized protein</fullName>
    </submittedName>
</protein>
<dbReference type="EMBL" id="LR796186">
    <property type="protein sequence ID" value="CAB4124920.1"/>
    <property type="molecule type" value="Genomic_DNA"/>
</dbReference>
<name>A0A6J5KXH5_9CAUD</name>
<accession>A0A6J5KXH5</accession>
<proteinExistence type="predicted"/>
<organism evidence="1">
    <name type="scientific">uncultured Caudovirales phage</name>
    <dbReference type="NCBI Taxonomy" id="2100421"/>
    <lineage>
        <taxon>Viruses</taxon>
        <taxon>Duplodnaviria</taxon>
        <taxon>Heunggongvirae</taxon>
        <taxon>Uroviricota</taxon>
        <taxon>Caudoviricetes</taxon>
        <taxon>Peduoviridae</taxon>
        <taxon>Maltschvirus</taxon>
        <taxon>Maltschvirus maltsch</taxon>
    </lineage>
</organism>
<evidence type="ECO:0000313" key="1">
    <source>
        <dbReference type="EMBL" id="CAB4124920.1"/>
    </source>
</evidence>